<dbReference type="RefSeq" id="WP_204540994.1">
    <property type="nucleotide sequence ID" value="NZ_JAFBFI010000005.1"/>
</dbReference>
<name>A0ABS2QG49_9BACI</name>
<evidence type="ECO:0000313" key="2">
    <source>
        <dbReference type="EMBL" id="MBM7692128.1"/>
    </source>
</evidence>
<feature type="region of interest" description="Disordered" evidence="1">
    <location>
        <begin position="1"/>
        <end position="29"/>
    </location>
</feature>
<proteinExistence type="predicted"/>
<dbReference type="EMBL" id="JAFBFI010000005">
    <property type="protein sequence ID" value="MBM7692128.1"/>
    <property type="molecule type" value="Genomic_DNA"/>
</dbReference>
<accession>A0ABS2QG49</accession>
<reference evidence="2 3" key="1">
    <citation type="submission" date="2021-01" db="EMBL/GenBank/DDBJ databases">
        <title>Genomic Encyclopedia of Type Strains, Phase IV (KMG-IV): sequencing the most valuable type-strain genomes for metagenomic binning, comparative biology and taxonomic classification.</title>
        <authorList>
            <person name="Goeker M."/>
        </authorList>
    </citation>
    <scope>NUCLEOTIDE SEQUENCE [LARGE SCALE GENOMIC DNA]</scope>
    <source>
        <strain evidence="2 3">DSM 105482</strain>
    </source>
</reference>
<evidence type="ECO:0000313" key="3">
    <source>
        <dbReference type="Proteomes" id="UP000823486"/>
    </source>
</evidence>
<gene>
    <name evidence="2" type="ORF">JOC77_001555</name>
</gene>
<sequence>MAKSRAKKRRDKLAREGLRNPETGRGSRNVIRPISKMTPTKKEQLLKIHSKHKKRNRASFPGDYDSVFLFGKHENRLICLTLPWRCDNN</sequence>
<protein>
    <submittedName>
        <fullName evidence="2">Uncharacterized protein</fullName>
    </submittedName>
</protein>
<feature type="compositionally biased region" description="Basic residues" evidence="1">
    <location>
        <begin position="1"/>
        <end position="12"/>
    </location>
</feature>
<keyword evidence="3" id="KW-1185">Reference proteome</keyword>
<dbReference type="Proteomes" id="UP000823486">
    <property type="component" value="Unassembled WGS sequence"/>
</dbReference>
<evidence type="ECO:0000256" key="1">
    <source>
        <dbReference type="SAM" id="MobiDB-lite"/>
    </source>
</evidence>
<organism evidence="2 3">
    <name type="scientific">Peribacillus deserti</name>
    <dbReference type="NCBI Taxonomy" id="673318"/>
    <lineage>
        <taxon>Bacteria</taxon>
        <taxon>Bacillati</taxon>
        <taxon>Bacillota</taxon>
        <taxon>Bacilli</taxon>
        <taxon>Bacillales</taxon>
        <taxon>Bacillaceae</taxon>
        <taxon>Peribacillus</taxon>
    </lineage>
</organism>
<comment type="caution">
    <text evidence="2">The sequence shown here is derived from an EMBL/GenBank/DDBJ whole genome shotgun (WGS) entry which is preliminary data.</text>
</comment>